<feature type="compositionally biased region" description="Low complexity" evidence="1">
    <location>
        <begin position="1"/>
        <end position="19"/>
    </location>
</feature>
<dbReference type="Proteomes" id="UP000017559">
    <property type="component" value="Unassembled WGS sequence"/>
</dbReference>
<feature type="region of interest" description="Disordered" evidence="1">
    <location>
        <begin position="548"/>
        <end position="617"/>
    </location>
</feature>
<feature type="compositionally biased region" description="Low complexity" evidence="1">
    <location>
        <begin position="801"/>
        <end position="813"/>
    </location>
</feature>
<feature type="compositionally biased region" description="Low complexity" evidence="1">
    <location>
        <begin position="105"/>
        <end position="157"/>
    </location>
</feature>
<dbReference type="HOGENOM" id="CLU_309060_0_0_1"/>
<dbReference type="InterPro" id="IPR038175">
    <property type="entry name" value="CBM21_dom_sf"/>
</dbReference>
<dbReference type="EMBL" id="AWSO01000220">
    <property type="protein sequence ID" value="ESK93209.1"/>
    <property type="molecule type" value="Genomic_DNA"/>
</dbReference>
<dbReference type="GO" id="GO:0005979">
    <property type="term" value="P:regulation of glycogen biosynthetic process"/>
    <property type="evidence" value="ECO:0007669"/>
    <property type="project" value="TreeGrafter"/>
</dbReference>
<feature type="region of interest" description="Disordered" evidence="1">
    <location>
        <begin position="282"/>
        <end position="316"/>
    </location>
</feature>
<protein>
    <submittedName>
        <fullName evidence="3">Carbohydrate-binding module family 21 protein</fullName>
    </submittedName>
</protein>
<evidence type="ECO:0000259" key="2">
    <source>
        <dbReference type="PROSITE" id="PS51159"/>
    </source>
</evidence>
<feature type="compositionally biased region" description="Low complexity" evidence="1">
    <location>
        <begin position="49"/>
        <end position="67"/>
    </location>
</feature>
<organism evidence="3 4">
    <name type="scientific">Moniliophthora roreri (strain MCA 2997)</name>
    <name type="common">Cocoa frosty pod rot fungus</name>
    <name type="synonym">Crinipellis roreri</name>
    <dbReference type="NCBI Taxonomy" id="1381753"/>
    <lineage>
        <taxon>Eukaryota</taxon>
        <taxon>Fungi</taxon>
        <taxon>Dikarya</taxon>
        <taxon>Basidiomycota</taxon>
        <taxon>Agaricomycotina</taxon>
        <taxon>Agaricomycetes</taxon>
        <taxon>Agaricomycetidae</taxon>
        <taxon>Agaricales</taxon>
        <taxon>Marasmiineae</taxon>
        <taxon>Marasmiaceae</taxon>
        <taxon>Moniliophthora</taxon>
    </lineage>
</organism>
<keyword evidence="4" id="KW-1185">Reference proteome</keyword>
<feature type="compositionally biased region" description="Low complexity" evidence="1">
    <location>
        <begin position="225"/>
        <end position="242"/>
    </location>
</feature>
<comment type="caution">
    <text evidence="3">The sequence shown here is derived from an EMBL/GenBank/DDBJ whole genome shotgun (WGS) entry which is preliminary data.</text>
</comment>
<name>V2YNF6_MONRO</name>
<feature type="compositionally biased region" description="Basic residues" evidence="1">
    <location>
        <begin position="210"/>
        <end position="223"/>
    </location>
</feature>
<reference evidence="3 4" key="1">
    <citation type="journal article" date="2014" name="BMC Genomics">
        <title>Genome and secretome analysis of the hemibiotrophic fungal pathogen, Moniliophthora roreri, which causes frosty pod rot disease of cacao: mechanisms of the biotrophic and necrotrophic phases.</title>
        <authorList>
            <person name="Meinhardt L.W."/>
            <person name="Costa G.G.L."/>
            <person name="Thomazella D.P.T."/>
            <person name="Teixeira P.J.P.L."/>
            <person name="Carazzolle M.F."/>
            <person name="Schuster S.C."/>
            <person name="Carlson J.E."/>
            <person name="Guiltinan M.J."/>
            <person name="Mieczkowski P."/>
            <person name="Farmer A."/>
            <person name="Ramaraj T."/>
            <person name="Crozier J."/>
            <person name="Davis R.E."/>
            <person name="Shao J."/>
            <person name="Melnick R.L."/>
            <person name="Pereira G.A.G."/>
            <person name="Bailey B.A."/>
        </authorList>
    </citation>
    <scope>NUCLEOTIDE SEQUENCE [LARGE SCALE GENOMIC DNA]</scope>
    <source>
        <strain evidence="3 4">MCA 2997</strain>
    </source>
</reference>
<sequence>MPYATPSTTTSPPLPTHSLGRPGHRRGYSSDRFTDERGPGAFQSLGTLPRRQSAQNNNNSAPASSSAYNKPSITVNTQKRFHLKPESSSSSSDEDDDDGPPPPLKLKTPLSPSFGVGVPFPRSSPRNSPRSSPLSSPLPADPNLLSPLSGTGLSSLPVNSTVNDKYLAPPQRPSPSRTSSSPILLSNGKPLKSSLKSSSSTSSIPLTHPTPHHTHVHSAHIRARSAPSTPSLLSSTASTPTPESTPPQSTPATPKNVHFPSLSTDLEHIRVFNKSAKPMSFLRRSSDASRGPTGNIPGTSPNLGGEETETETETDREGWVGGYLRSGFGWANGGSQPGLSSAGFPFPKFPSPPQIPGSLPEEWKYVLDLDGYTVPSPQTVRDQYANIIVEKMDLGRSTDGKLALEGSLLVRNIAFEKQVYLRFTLDDWATVSEVAAKYESSLTLPSLSSLPGRTLGDIIATSSSLSSSSSSFPHGRSFSESALSDKNRNELIKWDRFTFHINLSDFARLEERKMWCVGRYVVPGRGEWWDNNGGRNFRVQWKREKVQVPVSADKEKEKDQEKDKDKLRERRDGRSLSAPAAPVNVPSVTTTSPSPPAATTTFANASAPAPSTSPTTLNKEALTAATSARLSRFSLKNYVAPGSARSRSGSASSGSGSGSGSPPQTSPTVEKSVSEPAPEPAPSPKKEERDITESTKESAPSSPAVANNRENRPSFSGIGLYWPWGSSSSSSSSSTAAASSKGEDTSAKQGGSATVAVVPSPKHSPVPVPVPEQLTSPTPKAETQGFFDSVPGLIKDEEGRSSTSGSSESLDSLMSSAFPTSTYRTSISLNELEYGYHPGSFNGLQVGNYNSYDGVGGGVLGVGKESNDTSEPILTTWSPESISPASEAEEAVEADVTEAETETTPTLQPTQRPFSPRPPKPDQVDSDSLYKAFVRQWCFAGVGAGSPTGAVASS</sequence>
<dbReference type="InterPro" id="IPR005036">
    <property type="entry name" value="CBM21_dom"/>
</dbReference>
<dbReference type="PROSITE" id="PS51159">
    <property type="entry name" value="CBM21"/>
    <property type="match status" value="1"/>
</dbReference>
<dbReference type="Gene3D" id="2.60.40.2440">
    <property type="entry name" value="Carbohydrate binding type-21 domain"/>
    <property type="match status" value="1"/>
</dbReference>
<dbReference type="InterPro" id="IPR050782">
    <property type="entry name" value="PP1_regulatory_subunit_3"/>
</dbReference>
<evidence type="ECO:0000313" key="3">
    <source>
        <dbReference type="EMBL" id="ESK93209.1"/>
    </source>
</evidence>
<feature type="compositionally biased region" description="Low complexity" evidence="1">
    <location>
        <begin position="642"/>
        <end position="654"/>
    </location>
</feature>
<feature type="compositionally biased region" description="Basic and acidic residues" evidence="1">
    <location>
        <begin position="548"/>
        <end position="574"/>
    </location>
</feature>
<proteinExistence type="predicted"/>
<feature type="region of interest" description="Disordered" evidence="1">
    <location>
        <begin position="1"/>
        <end position="260"/>
    </location>
</feature>
<feature type="region of interest" description="Disordered" evidence="1">
    <location>
        <begin position="866"/>
        <end position="926"/>
    </location>
</feature>
<feature type="domain" description="CBM21" evidence="2">
    <location>
        <begin position="379"/>
        <end position="540"/>
    </location>
</feature>
<dbReference type="GO" id="GO:2001069">
    <property type="term" value="F:glycogen binding"/>
    <property type="evidence" value="ECO:0007669"/>
    <property type="project" value="TreeGrafter"/>
</dbReference>
<dbReference type="AlphaFoldDB" id="V2YNF6"/>
<accession>V2YNF6</accession>
<dbReference type="KEGG" id="mrr:Moror_14622"/>
<feature type="compositionally biased region" description="Low complexity" evidence="1">
    <location>
        <begin position="577"/>
        <end position="616"/>
    </location>
</feature>
<gene>
    <name evidence="3" type="ORF">Moror_14622</name>
</gene>
<feature type="compositionally biased region" description="Polar residues" evidence="1">
    <location>
        <begin position="68"/>
        <end position="78"/>
    </location>
</feature>
<dbReference type="Pfam" id="PF03370">
    <property type="entry name" value="CBM_21"/>
    <property type="match status" value="1"/>
</dbReference>
<dbReference type="GO" id="GO:0008157">
    <property type="term" value="F:protein phosphatase 1 binding"/>
    <property type="evidence" value="ECO:0007669"/>
    <property type="project" value="TreeGrafter"/>
</dbReference>
<dbReference type="PANTHER" id="PTHR12307">
    <property type="entry name" value="PROTEIN PHOSPHATASE 1 REGULATORY SUBUNIT"/>
    <property type="match status" value="1"/>
</dbReference>
<feature type="compositionally biased region" description="Acidic residues" evidence="1">
    <location>
        <begin position="887"/>
        <end position="901"/>
    </location>
</feature>
<feature type="compositionally biased region" description="Basic and acidic residues" evidence="1">
    <location>
        <begin position="28"/>
        <end position="38"/>
    </location>
</feature>
<feature type="compositionally biased region" description="Basic and acidic residues" evidence="1">
    <location>
        <begin position="684"/>
        <end position="696"/>
    </location>
</feature>
<feature type="compositionally biased region" description="Low complexity" evidence="1">
    <location>
        <begin position="726"/>
        <end position="740"/>
    </location>
</feature>
<feature type="compositionally biased region" description="Low complexity" evidence="1">
    <location>
        <begin position="174"/>
        <end position="209"/>
    </location>
</feature>
<evidence type="ECO:0000256" key="1">
    <source>
        <dbReference type="SAM" id="MobiDB-lite"/>
    </source>
</evidence>
<feature type="region of interest" description="Disordered" evidence="1">
    <location>
        <begin position="641"/>
        <end position="813"/>
    </location>
</feature>
<dbReference type="OrthoDB" id="1881at2759"/>
<dbReference type="GO" id="GO:0000164">
    <property type="term" value="C:protein phosphatase type 1 complex"/>
    <property type="evidence" value="ECO:0007669"/>
    <property type="project" value="TreeGrafter"/>
</dbReference>
<evidence type="ECO:0000313" key="4">
    <source>
        <dbReference type="Proteomes" id="UP000017559"/>
    </source>
</evidence>
<dbReference type="PANTHER" id="PTHR12307:SF36">
    <property type="entry name" value="GLYCOGEN-BINDING SUBUNIT 76A"/>
    <property type="match status" value="1"/>
</dbReference>